<gene>
    <name evidence="2" type="ORF">CY34DRAFT_87535</name>
</gene>
<protein>
    <submittedName>
        <fullName evidence="2">Uncharacterized protein</fullName>
    </submittedName>
</protein>
<keyword evidence="3" id="KW-1185">Reference proteome</keyword>
<reference evidence="3" key="2">
    <citation type="submission" date="2015-01" db="EMBL/GenBank/DDBJ databases">
        <title>Evolutionary Origins and Diversification of the Mycorrhizal Mutualists.</title>
        <authorList>
            <consortium name="DOE Joint Genome Institute"/>
            <consortium name="Mycorrhizal Genomics Consortium"/>
            <person name="Kohler A."/>
            <person name="Kuo A."/>
            <person name="Nagy L.G."/>
            <person name="Floudas D."/>
            <person name="Copeland A."/>
            <person name="Barry K.W."/>
            <person name="Cichocki N."/>
            <person name="Veneault-Fourrey C."/>
            <person name="LaButti K."/>
            <person name="Lindquist E.A."/>
            <person name="Lipzen A."/>
            <person name="Lundell T."/>
            <person name="Morin E."/>
            <person name="Murat C."/>
            <person name="Riley R."/>
            <person name="Ohm R."/>
            <person name="Sun H."/>
            <person name="Tunlid A."/>
            <person name="Henrissat B."/>
            <person name="Grigoriev I.V."/>
            <person name="Hibbett D.S."/>
            <person name="Martin F."/>
        </authorList>
    </citation>
    <scope>NUCLEOTIDE SEQUENCE [LARGE SCALE GENOMIC DNA]</scope>
    <source>
        <strain evidence="3">UH-Slu-Lm8-n1</strain>
    </source>
</reference>
<dbReference type="Proteomes" id="UP000054485">
    <property type="component" value="Unassembled WGS sequence"/>
</dbReference>
<evidence type="ECO:0000313" key="2">
    <source>
        <dbReference type="EMBL" id="KIK40328.1"/>
    </source>
</evidence>
<accession>A0A0D0B9F2</accession>
<dbReference type="OrthoDB" id="3208495at2759"/>
<proteinExistence type="predicted"/>
<reference evidence="2 3" key="1">
    <citation type="submission" date="2014-04" db="EMBL/GenBank/DDBJ databases">
        <authorList>
            <consortium name="DOE Joint Genome Institute"/>
            <person name="Kuo A."/>
            <person name="Ruytinx J."/>
            <person name="Rineau F."/>
            <person name="Colpaert J."/>
            <person name="Kohler A."/>
            <person name="Nagy L.G."/>
            <person name="Floudas D."/>
            <person name="Copeland A."/>
            <person name="Barry K.W."/>
            <person name="Cichocki N."/>
            <person name="Veneault-Fourrey C."/>
            <person name="LaButti K."/>
            <person name="Lindquist E.A."/>
            <person name="Lipzen A."/>
            <person name="Lundell T."/>
            <person name="Morin E."/>
            <person name="Murat C."/>
            <person name="Sun H."/>
            <person name="Tunlid A."/>
            <person name="Henrissat B."/>
            <person name="Grigoriev I.V."/>
            <person name="Hibbett D.S."/>
            <person name="Martin F."/>
            <person name="Nordberg H.P."/>
            <person name="Cantor M.N."/>
            <person name="Hua S.X."/>
        </authorList>
    </citation>
    <scope>NUCLEOTIDE SEQUENCE [LARGE SCALE GENOMIC DNA]</scope>
    <source>
        <strain evidence="2 3">UH-Slu-Lm8-n1</strain>
    </source>
</reference>
<evidence type="ECO:0000313" key="3">
    <source>
        <dbReference type="Proteomes" id="UP000054485"/>
    </source>
</evidence>
<evidence type="ECO:0000256" key="1">
    <source>
        <dbReference type="SAM" id="MobiDB-lite"/>
    </source>
</evidence>
<dbReference type="EMBL" id="KN835306">
    <property type="protein sequence ID" value="KIK40328.1"/>
    <property type="molecule type" value="Genomic_DNA"/>
</dbReference>
<organism evidence="2 3">
    <name type="scientific">Suillus luteus UH-Slu-Lm8-n1</name>
    <dbReference type="NCBI Taxonomy" id="930992"/>
    <lineage>
        <taxon>Eukaryota</taxon>
        <taxon>Fungi</taxon>
        <taxon>Dikarya</taxon>
        <taxon>Basidiomycota</taxon>
        <taxon>Agaricomycotina</taxon>
        <taxon>Agaricomycetes</taxon>
        <taxon>Agaricomycetidae</taxon>
        <taxon>Boletales</taxon>
        <taxon>Suillineae</taxon>
        <taxon>Suillaceae</taxon>
        <taxon>Suillus</taxon>
    </lineage>
</organism>
<dbReference type="InParanoid" id="A0A0D0B9F2"/>
<dbReference type="HOGENOM" id="CLU_065856_1_0_1"/>
<dbReference type="AlphaFoldDB" id="A0A0D0B9F2"/>
<feature type="non-terminal residue" evidence="2">
    <location>
        <position position="158"/>
    </location>
</feature>
<name>A0A0D0B9F2_9AGAM</name>
<feature type="region of interest" description="Disordered" evidence="1">
    <location>
        <begin position="1"/>
        <end position="28"/>
    </location>
</feature>
<sequence length="158" mass="18413">MRRRRLPLRYRDELPDPPPPVSQDPPASLPTRVILHVFDSIRTSFNKFGITREYRHRPSYDPDEFVSADQLSNIRPCDLGADGMQDGEALSGYPSARQPPWPWKNMSIWRLMSWMMTGSSQKSQAEATRLVKDVIQADDFDIHDLEHFDAHTEMRRFN</sequence>